<evidence type="ECO:0000256" key="3">
    <source>
        <dbReference type="ARBA" id="ARBA00022692"/>
    </source>
</evidence>
<keyword evidence="7" id="KW-0333">Golgi apparatus</keyword>
<evidence type="ECO:0000256" key="6">
    <source>
        <dbReference type="ARBA" id="ARBA00022989"/>
    </source>
</evidence>
<evidence type="ECO:0000256" key="1">
    <source>
        <dbReference type="ARBA" id="ARBA00004323"/>
    </source>
</evidence>
<dbReference type="GO" id="GO:0004559">
    <property type="term" value="F:alpha-mannosidase activity"/>
    <property type="evidence" value="ECO:0007669"/>
    <property type="project" value="TreeGrafter"/>
</dbReference>
<dbReference type="InterPro" id="IPR026071">
    <property type="entry name" value="Glyco_Hydrolase_99"/>
</dbReference>
<keyword evidence="8 9" id="KW-0472">Membrane</keyword>
<dbReference type="FunCoup" id="A0A6J0C9H8">
    <property type="interactions" value="267"/>
</dbReference>
<evidence type="ECO:0000256" key="5">
    <source>
        <dbReference type="ARBA" id="ARBA00022968"/>
    </source>
</evidence>
<accession>A0A6J0C9H8</accession>
<evidence type="ECO:0000313" key="11">
    <source>
        <dbReference type="RefSeq" id="XP_015524026.2"/>
    </source>
</evidence>
<evidence type="ECO:0000256" key="4">
    <source>
        <dbReference type="ARBA" id="ARBA00022801"/>
    </source>
</evidence>
<dbReference type="Proteomes" id="UP000829291">
    <property type="component" value="Chromosome 3"/>
</dbReference>
<keyword evidence="6 9" id="KW-1133">Transmembrane helix</keyword>
<dbReference type="CDD" id="cd11574">
    <property type="entry name" value="GH99"/>
    <property type="match status" value="1"/>
</dbReference>
<dbReference type="PANTHER" id="PTHR13572">
    <property type="entry name" value="ENDO-ALPHA-1,2-MANNOSIDASE"/>
    <property type="match status" value="1"/>
</dbReference>
<evidence type="ECO:0000256" key="8">
    <source>
        <dbReference type="ARBA" id="ARBA00023136"/>
    </source>
</evidence>
<dbReference type="KEGG" id="nlo:107227410"/>
<dbReference type="PANTHER" id="PTHR13572:SF4">
    <property type="entry name" value="RE57134P"/>
    <property type="match status" value="1"/>
</dbReference>
<protein>
    <submittedName>
        <fullName evidence="11">Glycoprotein endo-alpha-1,2-mannosidase</fullName>
    </submittedName>
</protein>
<organism evidence="11">
    <name type="scientific">Neodiprion lecontei</name>
    <name type="common">Redheaded pine sawfly</name>
    <dbReference type="NCBI Taxonomy" id="441921"/>
    <lineage>
        <taxon>Eukaryota</taxon>
        <taxon>Metazoa</taxon>
        <taxon>Ecdysozoa</taxon>
        <taxon>Arthropoda</taxon>
        <taxon>Hexapoda</taxon>
        <taxon>Insecta</taxon>
        <taxon>Pterygota</taxon>
        <taxon>Neoptera</taxon>
        <taxon>Endopterygota</taxon>
        <taxon>Hymenoptera</taxon>
        <taxon>Tenthredinoidea</taxon>
        <taxon>Diprionidae</taxon>
        <taxon>Diprioninae</taxon>
        <taxon>Neodiprion</taxon>
    </lineage>
</organism>
<keyword evidence="5" id="KW-0735">Signal-anchor</keyword>
<dbReference type="OrthoDB" id="406152at2759"/>
<reference evidence="11" key="1">
    <citation type="submission" date="2025-08" db="UniProtKB">
        <authorList>
            <consortium name="RefSeq"/>
        </authorList>
    </citation>
    <scope>IDENTIFICATION</scope>
    <source>
        <tissue evidence="11">Thorax and Abdomen</tissue>
    </source>
</reference>
<dbReference type="AlphaFoldDB" id="A0A6J0C9H8"/>
<evidence type="ECO:0000256" key="2">
    <source>
        <dbReference type="ARBA" id="ARBA00009559"/>
    </source>
</evidence>
<dbReference type="GO" id="GO:0000139">
    <property type="term" value="C:Golgi membrane"/>
    <property type="evidence" value="ECO:0007669"/>
    <property type="project" value="UniProtKB-SubCell"/>
</dbReference>
<dbReference type="InParanoid" id="A0A6J0C9H8"/>
<keyword evidence="3 9" id="KW-0812">Transmembrane</keyword>
<dbReference type="Pfam" id="PF16317">
    <property type="entry name" value="Glyco_hydro_99"/>
    <property type="match status" value="1"/>
</dbReference>
<dbReference type="Gene3D" id="3.20.20.80">
    <property type="entry name" value="Glycosidases"/>
    <property type="match status" value="1"/>
</dbReference>
<keyword evidence="10" id="KW-1185">Reference proteome</keyword>
<evidence type="ECO:0000313" key="10">
    <source>
        <dbReference type="Proteomes" id="UP000829291"/>
    </source>
</evidence>
<evidence type="ECO:0000256" key="9">
    <source>
        <dbReference type="SAM" id="Phobius"/>
    </source>
</evidence>
<dbReference type="RefSeq" id="XP_015524026.2">
    <property type="nucleotide sequence ID" value="XM_015668540.2"/>
</dbReference>
<gene>
    <name evidence="11" type="primary">LOC107227410</name>
</gene>
<sequence>MFGSVVTALSLRRCFYLSAIVVILSTLMAAVIIVKLSPLESVKCQPHMVTSPVEWSTLSSQGQAGVGDLIIAVHENRSRMQELNGKSYGEMRQKMVQNKVARISNRMRKKIMPLINRNSSIDTNYNVHIFYYPWYRSLEFDKSWKHWNHDYLPNWKKNDKRVFPDGKHKPPDDIGANYYPSLGCYSSRDPQVIDLHMKQLKETGVGVVVVSWIPPNAIDSTDSVMSDILDAAHRYSLKVAPHIEPYAGRNPINLIEHLKYLFSEYGKHPALHRIKRETDGAVLPVMYIYDSYVFPSNSWWELLSDRGNLTLRGSEIDAVYMGLLVDAQHKNHIKKSHFDGFYTYFATNGFSFGSSWKNWKDLNKFAEQNELLFIPSVGPGYIDTQVRPWNADNTRHRRHGQYYGYAWSSALNSGATTVSITSFNEWHEGTQIEPARPASNKDFTYLDYEPEGPNLYLNLTKLWVEQFTKKYKNAKPND</sequence>
<evidence type="ECO:0000256" key="7">
    <source>
        <dbReference type="ARBA" id="ARBA00023034"/>
    </source>
</evidence>
<keyword evidence="4" id="KW-0378">Hydrolase</keyword>
<feature type="transmembrane region" description="Helical" evidence="9">
    <location>
        <begin position="14"/>
        <end position="34"/>
    </location>
</feature>
<proteinExistence type="inferred from homology"/>
<comment type="subcellular location">
    <subcellularLocation>
        <location evidence="1">Golgi apparatus membrane</location>
        <topology evidence="1">Single-pass type II membrane protein</topology>
    </subcellularLocation>
</comment>
<name>A0A6J0C9H8_NEOLC</name>
<comment type="similarity">
    <text evidence="2">Belongs to the glycosyl hydrolase 99 family.</text>
</comment>
<dbReference type="GeneID" id="107227410"/>